<dbReference type="GO" id="GO:0003700">
    <property type="term" value="F:DNA-binding transcription factor activity"/>
    <property type="evidence" value="ECO:0007669"/>
    <property type="project" value="InterPro"/>
</dbReference>
<dbReference type="Proteomes" id="UP000243024">
    <property type="component" value="Unassembled WGS sequence"/>
</dbReference>
<dbReference type="InterPro" id="IPR016842">
    <property type="entry name" value="UCP026546_HTH-CBS"/>
</dbReference>
<keyword evidence="3" id="KW-0804">Transcription</keyword>
<keyword evidence="9" id="KW-1185">Reference proteome</keyword>
<dbReference type="SMART" id="SM00420">
    <property type="entry name" value="HTH_DEOR"/>
    <property type="match status" value="1"/>
</dbReference>
<dbReference type="Gene3D" id="3.10.580.10">
    <property type="entry name" value="CBS-domain"/>
    <property type="match status" value="1"/>
</dbReference>
<dbReference type="EMBL" id="JXBB01000001">
    <property type="protein sequence ID" value="OAR05416.1"/>
    <property type="molecule type" value="Genomic_DNA"/>
</dbReference>
<evidence type="ECO:0000256" key="4">
    <source>
        <dbReference type="PROSITE-ProRule" id="PRU00703"/>
    </source>
</evidence>
<evidence type="ECO:0000313" key="7">
    <source>
        <dbReference type="EMBL" id="OAR05416.1"/>
    </source>
</evidence>
<dbReference type="EMBL" id="PEBV01000004">
    <property type="protein sequence ID" value="PTQ54377.1"/>
    <property type="molecule type" value="Genomic_DNA"/>
</dbReference>
<dbReference type="InterPro" id="IPR000644">
    <property type="entry name" value="CBS_dom"/>
</dbReference>
<dbReference type="Pfam" id="PF00571">
    <property type="entry name" value="CBS"/>
    <property type="match status" value="2"/>
</dbReference>
<dbReference type="InterPro" id="IPR013196">
    <property type="entry name" value="HTH_11"/>
</dbReference>
<keyword evidence="1" id="KW-0805">Transcription regulation</keyword>
<dbReference type="SMART" id="SM00116">
    <property type="entry name" value="CBS"/>
    <property type="match status" value="2"/>
</dbReference>
<reference evidence="8 10" key="2">
    <citation type="submission" date="2017-08" db="EMBL/GenBank/DDBJ databases">
        <title>Burning lignite coal seam in the remote Altai Mountains harbors a hydrogen-driven thermophilic microbial community.</title>
        <authorList>
            <person name="Kadnikov V.V."/>
            <person name="Mardanov A.V."/>
            <person name="Ivasenko D."/>
            <person name="Beletsky A.V."/>
            <person name="Karnachuk O.V."/>
            <person name="Ravin N.V."/>
        </authorList>
    </citation>
    <scope>NUCLEOTIDE SEQUENCE [LARGE SCALE GENOMIC DNA]</scope>
    <source>
        <strain evidence="8">AL33</strain>
    </source>
</reference>
<dbReference type="CDD" id="cd04617">
    <property type="entry name" value="CBS_pair_CcpN"/>
    <property type="match status" value="1"/>
</dbReference>
<dbReference type="SUPFAM" id="SSF46785">
    <property type="entry name" value="Winged helix' DNA-binding domain"/>
    <property type="match status" value="1"/>
</dbReference>
<dbReference type="Proteomes" id="UP000748108">
    <property type="component" value="Unassembled WGS sequence"/>
</dbReference>
<accession>A0A132MFZ8</accession>
<dbReference type="AlphaFoldDB" id="A0A132MFZ8"/>
<organism evidence="7 9">
    <name type="scientific">Hydrogenibacillus schlegelii</name>
    <name type="common">Bacillus schlegelii</name>
    <dbReference type="NCBI Taxonomy" id="1484"/>
    <lineage>
        <taxon>Bacteria</taxon>
        <taxon>Bacillati</taxon>
        <taxon>Bacillota</taxon>
        <taxon>Bacilli</taxon>
        <taxon>Bacillales</taxon>
        <taxon>Bacillales Family X. Incertae Sedis</taxon>
        <taxon>Hydrogenibacillus</taxon>
    </lineage>
</organism>
<reference evidence="7 9" key="1">
    <citation type="submission" date="2015-09" db="EMBL/GenBank/DDBJ databases">
        <title>Draft genome sequence of Hydrogenibacillus schlegelii DSM 2000.</title>
        <authorList>
            <person name="Hemp J."/>
        </authorList>
    </citation>
    <scope>NUCLEOTIDE SEQUENCE [LARGE SCALE GENOMIC DNA]</scope>
    <source>
        <strain evidence="7 9">MA 48</strain>
    </source>
</reference>
<keyword evidence="2 4" id="KW-0129">CBS domain</keyword>
<dbReference type="PANTHER" id="PTHR43080">
    <property type="entry name" value="CBS DOMAIN-CONTAINING PROTEIN CBSX3, MITOCHONDRIAL"/>
    <property type="match status" value="1"/>
</dbReference>
<evidence type="ECO:0000313" key="8">
    <source>
        <dbReference type="EMBL" id="PTQ54377.1"/>
    </source>
</evidence>
<gene>
    <name evidence="8" type="ORF">HSCHL_0296</name>
    <name evidence="6" type="ORF">KM312_10235</name>
    <name evidence="7" type="ORF">SA87_10985</name>
</gene>
<evidence type="ECO:0000313" key="10">
    <source>
        <dbReference type="Proteomes" id="UP000244180"/>
    </source>
</evidence>
<dbReference type="InterPro" id="IPR001034">
    <property type="entry name" value="DeoR_HTH"/>
</dbReference>
<feature type="domain" description="CBS" evidence="5">
    <location>
        <begin position="155"/>
        <end position="220"/>
    </location>
</feature>
<dbReference type="OrthoDB" id="9793615at2"/>
<dbReference type="InterPro" id="IPR051257">
    <property type="entry name" value="Diverse_CBS-Domain"/>
</dbReference>
<dbReference type="RefSeq" id="WP_066197404.1">
    <property type="nucleotide sequence ID" value="NZ_CBCSAS010000020.1"/>
</dbReference>
<dbReference type="PROSITE" id="PS51371">
    <property type="entry name" value="CBS"/>
    <property type="match status" value="2"/>
</dbReference>
<dbReference type="SUPFAM" id="SSF54631">
    <property type="entry name" value="CBS-domain pair"/>
    <property type="match status" value="1"/>
</dbReference>
<protein>
    <submittedName>
        <fullName evidence="6">Helix-turn-helix transcriptional regulator</fullName>
    </submittedName>
</protein>
<dbReference type="Proteomes" id="UP000244180">
    <property type="component" value="Unassembled WGS sequence"/>
</dbReference>
<feature type="domain" description="CBS" evidence="5">
    <location>
        <begin position="89"/>
        <end position="148"/>
    </location>
</feature>
<sequence length="227" mass="25255">MSHWPIGVIYIELTPRQKQILAIVKEKGPITGEQIAEFLGLTRATIRPDLAILTMSGYLEARPRVGYFYAGDENRSLWLRRLRAIPVRAHHAPPVVVGEADSVREAIVRLFLEDVGTLYVLGRERLLAGVVSRKDLLRAAIGRQNLDEVPVGVIMTRMPNIVTVSPDDSVYDAAVKLLEYQVDSLPVVVPRGENRHALEVVGRFTKTTVTRVFVALGRDEPWVGGES</sequence>
<evidence type="ECO:0000256" key="1">
    <source>
        <dbReference type="ARBA" id="ARBA00023015"/>
    </source>
</evidence>
<evidence type="ECO:0000259" key="5">
    <source>
        <dbReference type="PROSITE" id="PS51371"/>
    </source>
</evidence>
<dbReference type="InterPro" id="IPR036390">
    <property type="entry name" value="WH_DNA-bd_sf"/>
</dbReference>
<dbReference type="STRING" id="1484.SA87_10985"/>
<dbReference type="InterPro" id="IPR036388">
    <property type="entry name" value="WH-like_DNA-bd_sf"/>
</dbReference>
<dbReference type="Pfam" id="PF08279">
    <property type="entry name" value="HTH_11"/>
    <property type="match status" value="1"/>
</dbReference>
<name>A0A132MFZ8_HYDSH</name>
<dbReference type="PANTHER" id="PTHR43080:SF2">
    <property type="entry name" value="CBS DOMAIN-CONTAINING PROTEIN"/>
    <property type="match status" value="1"/>
</dbReference>
<dbReference type="Gene3D" id="1.10.10.10">
    <property type="entry name" value="Winged helix-like DNA-binding domain superfamily/Winged helix DNA-binding domain"/>
    <property type="match status" value="1"/>
</dbReference>
<comment type="caution">
    <text evidence="7">The sequence shown here is derived from an EMBL/GenBank/DDBJ whole genome shotgun (WGS) entry which is preliminary data.</text>
</comment>
<evidence type="ECO:0000313" key="9">
    <source>
        <dbReference type="Proteomes" id="UP000243024"/>
    </source>
</evidence>
<dbReference type="InterPro" id="IPR046342">
    <property type="entry name" value="CBS_dom_sf"/>
</dbReference>
<evidence type="ECO:0000256" key="2">
    <source>
        <dbReference type="ARBA" id="ARBA00023122"/>
    </source>
</evidence>
<proteinExistence type="predicted"/>
<dbReference type="EMBL" id="JAHHQF010000071">
    <property type="protein sequence ID" value="MBT9283004.1"/>
    <property type="molecule type" value="Genomic_DNA"/>
</dbReference>
<evidence type="ECO:0000256" key="3">
    <source>
        <dbReference type="ARBA" id="ARBA00023163"/>
    </source>
</evidence>
<reference evidence="6" key="3">
    <citation type="journal article" date="2021" name="Microbiology">
        <title>Metagenomic Analysis of the Microbial Community in the Underground Coal Fire Area (Kemerovo Region, Russia) Revealed Predominance of Thermophilic Members of the Phyla Deinococcus-thermus, Aquificae, and Firmicutes.</title>
        <authorList>
            <person name="Kadnikov V."/>
            <person name="Mardanov A.V."/>
            <person name="Beletsky A.V."/>
            <person name="Karnachuk O.V."/>
            <person name="Ravin N.V."/>
        </authorList>
    </citation>
    <scope>NUCLEOTIDE SEQUENCE</scope>
    <source>
        <strain evidence="6">RBS10-49</strain>
    </source>
</reference>
<dbReference type="FunFam" id="1.10.10.10:FF:000257">
    <property type="entry name" value="Transcriptional repressor CcpN"/>
    <property type="match status" value="1"/>
</dbReference>
<dbReference type="PIRSF" id="PIRSF026546">
    <property type="entry name" value="UCP026546_CBS_YqzB"/>
    <property type="match status" value="1"/>
</dbReference>
<evidence type="ECO:0000313" key="6">
    <source>
        <dbReference type="EMBL" id="MBT9283004.1"/>
    </source>
</evidence>